<gene>
    <name evidence="3" type="ORF">UFOPK1874_00385</name>
</gene>
<evidence type="ECO:0000256" key="2">
    <source>
        <dbReference type="ARBA" id="ARBA00023239"/>
    </source>
</evidence>
<proteinExistence type="inferred from homology"/>
<dbReference type="AlphaFoldDB" id="A0A6J6HGH5"/>
<dbReference type="Gene3D" id="3.40.50.9100">
    <property type="entry name" value="Dehydroquinase, class II"/>
    <property type="match status" value="1"/>
</dbReference>
<dbReference type="PROSITE" id="PS01029">
    <property type="entry name" value="DEHYDROQUINASE_II"/>
    <property type="match status" value="1"/>
</dbReference>
<reference evidence="3" key="1">
    <citation type="submission" date="2020-05" db="EMBL/GenBank/DDBJ databases">
        <authorList>
            <person name="Chiriac C."/>
            <person name="Salcher M."/>
            <person name="Ghai R."/>
            <person name="Kavagutti S V."/>
        </authorList>
    </citation>
    <scope>NUCLEOTIDE SEQUENCE</scope>
</reference>
<keyword evidence="2" id="KW-0456">Lyase</keyword>
<dbReference type="NCBIfam" id="NF003805">
    <property type="entry name" value="PRK05395.1-2"/>
    <property type="match status" value="1"/>
</dbReference>
<dbReference type="InterPro" id="IPR001874">
    <property type="entry name" value="DHquinase_II"/>
</dbReference>
<dbReference type="Pfam" id="PF01220">
    <property type="entry name" value="DHquinase_II"/>
    <property type="match status" value="1"/>
</dbReference>
<dbReference type="CDD" id="cd00466">
    <property type="entry name" value="DHQase_II"/>
    <property type="match status" value="1"/>
</dbReference>
<dbReference type="InterPro" id="IPR018509">
    <property type="entry name" value="DHquinase_II_CS"/>
</dbReference>
<evidence type="ECO:0000313" key="3">
    <source>
        <dbReference type="EMBL" id="CAB4610405.1"/>
    </source>
</evidence>
<dbReference type="HAMAP" id="MF_00169">
    <property type="entry name" value="AroQ"/>
    <property type="match status" value="1"/>
</dbReference>
<dbReference type="NCBIfam" id="NF003807">
    <property type="entry name" value="PRK05395.1-4"/>
    <property type="match status" value="1"/>
</dbReference>
<sequence>MSLSSILVVHGPNLNLLGTREPDVYGTATLADHVAAVTAAATPHRISVADVQSNSEGELVNAIHAAKGVYDAIIINAGAFTHYSWALHDALRSFSGNVIEVHLSNPGAREEFRHVSVLSGVVNGTISGLGGVGYSLAVQALLQLA</sequence>
<dbReference type="EMBL" id="CAEZUX010000025">
    <property type="protein sequence ID" value="CAB4610405.1"/>
    <property type="molecule type" value="Genomic_DNA"/>
</dbReference>
<dbReference type="PANTHER" id="PTHR21272:SF3">
    <property type="entry name" value="CATABOLIC 3-DEHYDROQUINASE"/>
    <property type="match status" value="1"/>
</dbReference>
<dbReference type="GO" id="GO:0003855">
    <property type="term" value="F:3-dehydroquinate dehydratase activity"/>
    <property type="evidence" value="ECO:0007669"/>
    <property type="project" value="UniProtKB-EC"/>
</dbReference>
<dbReference type="PANTHER" id="PTHR21272">
    <property type="entry name" value="CATABOLIC 3-DEHYDROQUINASE"/>
    <property type="match status" value="1"/>
</dbReference>
<dbReference type="GO" id="GO:0019631">
    <property type="term" value="P:quinate catabolic process"/>
    <property type="evidence" value="ECO:0007669"/>
    <property type="project" value="TreeGrafter"/>
</dbReference>
<dbReference type="InterPro" id="IPR036441">
    <property type="entry name" value="DHquinase_II_sf"/>
</dbReference>
<dbReference type="EC" id="4.2.1.10" evidence="1"/>
<protein>
    <recommendedName>
        <fullName evidence="1">3-dehydroquinate dehydratase</fullName>
        <ecNumber evidence="1">4.2.1.10</ecNumber>
    </recommendedName>
</protein>
<organism evidence="3">
    <name type="scientific">freshwater metagenome</name>
    <dbReference type="NCBI Taxonomy" id="449393"/>
    <lineage>
        <taxon>unclassified sequences</taxon>
        <taxon>metagenomes</taxon>
        <taxon>ecological metagenomes</taxon>
    </lineage>
</organism>
<evidence type="ECO:0000256" key="1">
    <source>
        <dbReference type="ARBA" id="ARBA00012060"/>
    </source>
</evidence>
<accession>A0A6J6HGH5</accession>
<dbReference type="PIRSF" id="PIRSF001399">
    <property type="entry name" value="DHquinase_II"/>
    <property type="match status" value="1"/>
</dbReference>
<dbReference type="SUPFAM" id="SSF52304">
    <property type="entry name" value="Type II 3-dehydroquinate dehydratase"/>
    <property type="match status" value="1"/>
</dbReference>
<dbReference type="NCBIfam" id="NF003806">
    <property type="entry name" value="PRK05395.1-3"/>
    <property type="match status" value="1"/>
</dbReference>
<name>A0A6J6HGH5_9ZZZZ</name>
<dbReference type="NCBIfam" id="TIGR01088">
    <property type="entry name" value="aroQ"/>
    <property type="match status" value="1"/>
</dbReference>